<feature type="region of interest" description="Disordered" evidence="1">
    <location>
        <begin position="66"/>
        <end position="89"/>
    </location>
</feature>
<protein>
    <submittedName>
        <fullName evidence="3">Uncharacterized protein</fullName>
    </submittedName>
</protein>
<dbReference type="Proteomes" id="UP001141806">
    <property type="component" value="Unassembled WGS sequence"/>
</dbReference>
<evidence type="ECO:0000256" key="1">
    <source>
        <dbReference type="SAM" id="MobiDB-lite"/>
    </source>
</evidence>
<comment type="caution">
    <text evidence="3">The sequence shown here is derived from an EMBL/GenBank/DDBJ whole genome shotgun (WGS) entry which is preliminary data.</text>
</comment>
<feature type="signal peptide" evidence="2">
    <location>
        <begin position="1"/>
        <end position="22"/>
    </location>
</feature>
<keyword evidence="4" id="KW-1185">Reference proteome</keyword>
<keyword evidence="2" id="KW-0732">Signal</keyword>
<dbReference type="PANTHER" id="PTHR34961">
    <property type="entry name" value="TRANSMEMBRANE PROTEIN"/>
    <property type="match status" value="1"/>
</dbReference>
<dbReference type="AlphaFoldDB" id="A0A9Q0GLS8"/>
<dbReference type="InterPro" id="IPR053313">
    <property type="entry name" value="RGF"/>
</dbReference>
<proteinExistence type="predicted"/>
<reference evidence="3" key="1">
    <citation type="journal article" date="2023" name="Plant J.">
        <title>The genome of the king protea, Protea cynaroides.</title>
        <authorList>
            <person name="Chang J."/>
            <person name="Duong T.A."/>
            <person name="Schoeman C."/>
            <person name="Ma X."/>
            <person name="Roodt D."/>
            <person name="Barker N."/>
            <person name="Li Z."/>
            <person name="Van de Peer Y."/>
            <person name="Mizrachi E."/>
        </authorList>
    </citation>
    <scope>NUCLEOTIDE SEQUENCE</scope>
    <source>
        <tissue evidence="3">Young leaves</tissue>
    </source>
</reference>
<feature type="chain" id="PRO_5040186633" evidence="2">
    <location>
        <begin position="23"/>
        <end position="141"/>
    </location>
</feature>
<gene>
    <name evidence="3" type="ORF">NE237_026840</name>
</gene>
<organism evidence="3 4">
    <name type="scientific">Protea cynaroides</name>
    <dbReference type="NCBI Taxonomy" id="273540"/>
    <lineage>
        <taxon>Eukaryota</taxon>
        <taxon>Viridiplantae</taxon>
        <taxon>Streptophyta</taxon>
        <taxon>Embryophyta</taxon>
        <taxon>Tracheophyta</taxon>
        <taxon>Spermatophyta</taxon>
        <taxon>Magnoliopsida</taxon>
        <taxon>Proteales</taxon>
        <taxon>Proteaceae</taxon>
        <taxon>Protea</taxon>
    </lineage>
</organism>
<dbReference type="OrthoDB" id="1935364at2759"/>
<sequence>MSVMSSLLLFTFLCLTVYACNARRLSIMDKESSRQVQRPGQDMEKVDIFDRTSSIPLEVKLSMSEEVQTRGQGLADANTQKLKDTQGLPKGVEKRTATISGFGQIESLVSVSWKVPREKYREHPALNMDYSPPETSPPIHN</sequence>
<evidence type="ECO:0000313" key="3">
    <source>
        <dbReference type="EMBL" id="KAJ4950008.1"/>
    </source>
</evidence>
<evidence type="ECO:0000256" key="2">
    <source>
        <dbReference type="SAM" id="SignalP"/>
    </source>
</evidence>
<name>A0A9Q0GLS8_9MAGN</name>
<accession>A0A9Q0GLS8</accession>
<evidence type="ECO:0000313" key="4">
    <source>
        <dbReference type="Proteomes" id="UP001141806"/>
    </source>
</evidence>
<dbReference type="PANTHER" id="PTHR34961:SF1">
    <property type="entry name" value="ROOT MERISTEM GROWTH FACTOR 10"/>
    <property type="match status" value="1"/>
</dbReference>
<dbReference type="EMBL" id="JAMYWD010000012">
    <property type="protein sequence ID" value="KAJ4950008.1"/>
    <property type="molecule type" value="Genomic_DNA"/>
</dbReference>